<organism evidence="1">
    <name type="scientific">marine sediment metagenome</name>
    <dbReference type="NCBI Taxonomy" id="412755"/>
    <lineage>
        <taxon>unclassified sequences</taxon>
        <taxon>metagenomes</taxon>
        <taxon>ecological metagenomes</taxon>
    </lineage>
</organism>
<reference evidence="1" key="1">
    <citation type="journal article" date="2014" name="Front. Microbiol.">
        <title>High frequency of phylogenetically diverse reductive dehalogenase-homologous genes in deep subseafloor sedimentary metagenomes.</title>
        <authorList>
            <person name="Kawai M."/>
            <person name="Futagami T."/>
            <person name="Toyoda A."/>
            <person name="Takaki Y."/>
            <person name="Nishi S."/>
            <person name="Hori S."/>
            <person name="Arai W."/>
            <person name="Tsubouchi T."/>
            <person name="Morono Y."/>
            <person name="Uchiyama I."/>
            <person name="Ito T."/>
            <person name="Fujiyama A."/>
            <person name="Inagaki F."/>
            <person name="Takami H."/>
        </authorList>
    </citation>
    <scope>NUCLEOTIDE SEQUENCE</scope>
    <source>
        <strain evidence="1">Expedition CK06-06</strain>
    </source>
</reference>
<feature type="non-terminal residue" evidence="1">
    <location>
        <position position="93"/>
    </location>
</feature>
<feature type="non-terminal residue" evidence="1">
    <location>
        <position position="1"/>
    </location>
</feature>
<comment type="caution">
    <text evidence="1">The sequence shown here is derived from an EMBL/GenBank/DDBJ whole genome shotgun (WGS) entry which is preliminary data.</text>
</comment>
<sequence>AADYIIEYQIVNIKSPDSLSNEGLQGILDQHFNEVNLSIDGTINFEAIIDEIEADEPEGVTLEYPDDCSSLTLFLSGYDWKLFLKSNKISIIS</sequence>
<proteinExistence type="predicted"/>
<gene>
    <name evidence="1" type="ORF">S03H2_26649</name>
</gene>
<dbReference type="EMBL" id="BARU01015552">
    <property type="protein sequence ID" value="GAH53001.1"/>
    <property type="molecule type" value="Genomic_DNA"/>
</dbReference>
<dbReference type="AlphaFoldDB" id="X1G539"/>
<protein>
    <submittedName>
        <fullName evidence="1">Uncharacterized protein</fullName>
    </submittedName>
</protein>
<accession>X1G539</accession>
<evidence type="ECO:0000313" key="1">
    <source>
        <dbReference type="EMBL" id="GAH53001.1"/>
    </source>
</evidence>
<name>X1G539_9ZZZZ</name>